<dbReference type="SUPFAM" id="SSF47781">
    <property type="entry name" value="RuvA domain 2-like"/>
    <property type="match status" value="1"/>
</dbReference>
<gene>
    <name evidence="6" type="ORF">MNBD_GAMMA16-382</name>
</gene>
<reference evidence="6" key="1">
    <citation type="submission" date="2018-06" db="EMBL/GenBank/DDBJ databases">
        <authorList>
            <person name="Zhirakovskaya E."/>
        </authorList>
    </citation>
    <scope>NUCLEOTIDE SEQUENCE</scope>
</reference>
<evidence type="ECO:0000313" key="6">
    <source>
        <dbReference type="EMBL" id="VAW83242.1"/>
    </source>
</evidence>
<dbReference type="InterPro" id="IPR003583">
    <property type="entry name" value="Hlx-hairpin-Hlx_DNA-bd_motif"/>
</dbReference>
<evidence type="ECO:0000256" key="1">
    <source>
        <dbReference type="ARBA" id="ARBA00022490"/>
    </source>
</evidence>
<keyword evidence="6" id="KW-0378">Hydrolase</keyword>
<dbReference type="InterPro" id="IPR000085">
    <property type="entry name" value="RuvA"/>
</dbReference>
<dbReference type="EC" id="3.6.4.12" evidence="6"/>
<dbReference type="HAMAP" id="MF_00031">
    <property type="entry name" value="DNA_HJ_migration_RuvA"/>
    <property type="match status" value="1"/>
</dbReference>
<dbReference type="SUPFAM" id="SSF50249">
    <property type="entry name" value="Nucleic acid-binding proteins"/>
    <property type="match status" value="1"/>
</dbReference>
<keyword evidence="6" id="KW-0067">ATP-binding</keyword>
<dbReference type="Gene3D" id="1.10.150.20">
    <property type="entry name" value="5' to 3' exonuclease, C-terminal subdomain"/>
    <property type="match status" value="1"/>
</dbReference>
<evidence type="ECO:0000256" key="3">
    <source>
        <dbReference type="ARBA" id="ARBA00023125"/>
    </source>
</evidence>
<dbReference type="AlphaFoldDB" id="A0A3B0Z6Q2"/>
<keyword evidence="4" id="KW-0234">DNA repair</keyword>
<name>A0A3B0Z6Q2_9ZZZZ</name>
<dbReference type="NCBIfam" id="TIGR00084">
    <property type="entry name" value="ruvA"/>
    <property type="match status" value="1"/>
</dbReference>
<dbReference type="InterPro" id="IPR010994">
    <property type="entry name" value="RuvA_2-like"/>
</dbReference>
<keyword evidence="1" id="KW-0963">Cytoplasm</keyword>
<dbReference type="EMBL" id="UOFO01000003">
    <property type="protein sequence ID" value="VAW83242.1"/>
    <property type="molecule type" value="Genomic_DNA"/>
</dbReference>
<keyword evidence="6" id="KW-0347">Helicase</keyword>
<dbReference type="Pfam" id="PF07499">
    <property type="entry name" value="RuvA_C"/>
    <property type="match status" value="1"/>
</dbReference>
<feature type="domain" description="Helix-hairpin-helix DNA-binding motif class 1" evidence="5">
    <location>
        <begin position="108"/>
        <end position="127"/>
    </location>
</feature>
<dbReference type="Gene3D" id="2.40.50.140">
    <property type="entry name" value="Nucleic acid-binding proteins"/>
    <property type="match status" value="1"/>
</dbReference>
<sequence>MIGRIKGQIIESAPPYLMVDVNGIGYELSAPMPVFYNLPPLGEVVVLYTHLVVREDAHQLYAFSNVSDRQFFRQLIRVSGVGAKLAIAILSAISSTDFAHSIKQGDVSNLVRIPGIGKKTAERLIVEMKDRVDEWAEKNAAAPASNNNERQVNQTGPISDAVSALIALGYKAQDASRMVRKLNTDGLSREEIIRQALQKTA</sequence>
<dbReference type="Pfam" id="PF01330">
    <property type="entry name" value="RuvA_N"/>
    <property type="match status" value="1"/>
</dbReference>
<evidence type="ECO:0000256" key="2">
    <source>
        <dbReference type="ARBA" id="ARBA00022763"/>
    </source>
</evidence>
<dbReference type="GO" id="GO:0006281">
    <property type="term" value="P:DNA repair"/>
    <property type="evidence" value="ECO:0007669"/>
    <property type="project" value="UniProtKB-KW"/>
</dbReference>
<keyword evidence="2" id="KW-0227">DNA damage</keyword>
<feature type="domain" description="Helix-hairpin-helix DNA-binding motif class 1" evidence="5">
    <location>
        <begin position="73"/>
        <end position="92"/>
    </location>
</feature>
<dbReference type="SMART" id="SM00278">
    <property type="entry name" value="HhH1"/>
    <property type="match status" value="2"/>
</dbReference>
<proteinExistence type="inferred from homology"/>
<accession>A0A3B0Z6Q2</accession>
<dbReference type="Pfam" id="PF14520">
    <property type="entry name" value="HHH_5"/>
    <property type="match status" value="1"/>
</dbReference>
<evidence type="ECO:0000256" key="4">
    <source>
        <dbReference type="ARBA" id="ARBA00023204"/>
    </source>
</evidence>
<dbReference type="GO" id="GO:0016787">
    <property type="term" value="F:hydrolase activity"/>
    <property type="evidence" value="ECO:0007669"/>
    <property type="project" value="UniProtKB-KW"/>
</dbReference>
<dbReference type="SUPFAM" id="SSF46929">
    <property type="entry name" value="DNA helicase RuvA subunit, C-terminal domain"/>
    <property type="match status" value="1"/>
</dbReference>
<dbReference type="GO" id="GO:0005524">
    <property type="term" value="F:ATP binding"/>
    <property type="evidence" value="ECO:0007669"/>
    <property type="project" value="InterPro"/>
</dbReference>
<protein>
    <submittedName>
        <fullName evidence="6">Holliday junction ATP-dependent DNA helicase RuvA</fullName>
        <ecNumber evidence="6">3.6.4.12</ecNumber>
    </submittedName>
</protein>
<dbReference type="InterPro" id="IPR011114">
    <property type="entry name" value="RuvA_C"/>
</dbReference>
<evidence type="ECO:0000259" key="5">
    <source>
        <dbReference type="SMART" id="SM00278"/>
    </source>
</evidence>
<dbReference type="InterPro" id="IPR013849">
    <property type="entry name" value="DNA_helicase_Holl-junc_RuvA_I"/>
</dbReference>
<dbReference type="GO" id="GO:0009378">
    <property type="term" value="F:four-way junction helicase activity"/>
    <property type="evidence" value="ECO:0007669"/>
    <property type="project" value="InterPro"/>
</dbReference>
<dbReference type="GO" id="GO:0003677">
    <property type="term" value="F:DNA binding"/>
    <property type="evidence" value="ECO:0007669"/>
    <property type="project" value="UniProtKB-KW"/>
</dbReference>
<dbReference type="GO" id="GO:0009379">
    <property type="term" value="C:Holliday junction helicase complex"/>
    <property type="evidence" value="ECO:0007669"/>
    <property type="project" value="InterPro"/>
</dbReference>
<organism evidence="6">
    <name type="scientific">hydrothermal vent metagenome</name>
    <dbReference type="NCBI Taxonomy" id="652676"/>
    <lineage>
        <taxon>unclassified sequences</taxon>
        <taxon>metagenomes</taxon>
        <taxon>ecological metagenomes</taxon>
    </lineage>
</organism>
<keyword evidence="3" id="KW-0238">DNA-binding</keyword>
<keyword evidence="6" id="KW-0547">Nucleotide-binding</keyword>
<dbReference type="InterPro" id="IPR036267">
    <property type="entry name" value="RuvA_C_sf"/>
</dbReference>
<dbReference type="Gene3D" id="1.10.8.10">
    <property type="entry name" value="DNA helicase RuvA subunit, C-terminal domain"/>
    <property type="match status" value="1"/>
</dbReference>
<dbReference type="CDD" id="cd14332">
    <property type="entry name" value="UBA_RuvA_C"/>
    <property type="match status" value="1"/>
</dbReference>
<dbReference type="GO" id="GO:0006310">
    <property type="term" value="P:DNA recombination"/>
    <property type="evidence" value="ECO:0007669"/>
    <property type="project" value="InterPro"/>
</dbReference>
<dbReference type="InterPro" id="IPR012340">
    <property type="entry name" value="NA-bd_OB-fold"/>
</dbReference>